<dbReference type="EMBL" id="CAMXCT020000196">
    <property type="protein sequence ID" value="CAL1128690.1"/>
    <property type="molecule type" value="Genomic_DNA"/>
</dbReference>
<dbReference type="Proteomes" id="UP001152797">
    <property type="component" value="Unassembled WGS sequence"/>
</dbReference>
<feature type="compositionally biased region" description="Basic and acidic residues" evidence="2">
    <location>
        <begin position="400"/>
        <end position="446"/>
    </location>
</feature>
<dbReference type="OrthoDB" id="445548at2759"/>
<feature type="region of interest" description="Disordered" evidence="2">
    <location>
        <begin position="488"/>
        <end position="529"/>
    </location>
</feature>
<gene>
    <name evidence="3" type="ORF">C1SCF055_LOCUS3649</name>
</gene>
<feature type="region of interest" description="Disordered" evidence="2">
    <location>
        <begin position="400"/>
        <end position="470"/>
    </location>
</feature>
<feature type="region of interest" description="Disordered" evidence="2">
    <location>
        <begin position="711"/>
        <end position="750"/>
    </location>
</feature>
<dbReference type="SUPFAM" id="SSF56349">
    <property type="entry name" value="DNA breaking-rejoining enzymes"/>
    <property type="match status" value="1"/>
</dbReference>
<evidence type="ECO:0000256" key="1">
    <source>
        <dbReference type="ARBA" id="ARBA00023172"/>
    </source>
</evidence>
<reference evidence="4" key="2">
    <citation type="submission" date="2024-04" db="EMBL/GenBank/DDBJ databases">
        <authorList>
            <person name="Chen Y."/>
            <person name="Shah S."/>
            <person name="Dougan E. K."/>
            <person name="Thang M."/>
            <person name="Chan C."/>
        </authorList>
    </citation>
    <scope>NUCLEOTIDE SEQUENCE [LARGE SCALE GENOMIC DNA]</scope>
</reference>
<feature type="region of interest" description="Disordered" evidence="2">
    <location>
        <begin position="268"/>
        <end position="287"/>
    </location>
</feature>
<feature type="compositionally biased region" description="Low complexity" evidence="2">
    <location>
        <begin position="91"/>
        <end position="107"/>
    </location>
</feature>
<feature type="compositionally biased region" description="Basic and acidic residues" evidence="2">
    <location>
        <begin position="268"/>
        <end position="280"/>
    </location>
</feature>
<reference evidence="3" key="1">
    <citation type="submission" date="2022-10" db="EMBL/GenBank/DDBJ databases">
        <authorList>
            <person name="Chen Y."/>
            <person name="Dougan E. K."/>
            <person name="Chan C."/>
            <person name="Rhodes N."/>
            <person name="Thang M."/>
        </authorList>
    </citation>
    <scope>NUCLEOTIDE SEQUENCE</scope>
</reference>
<accession>A0A9P1BM32</accession>
<dbReference type="InterPro" id="IPR011010">
    <property type="entry name" value="DNA_brk_join_enz"/>
</dbReference>
<feature type="compositionally biased region" description="Basic and acidic residues" evidence="2">
    <location>
        <begin position="149"/>
        <end position="166"/>
    </location>
</feature>
<evidence type="ECO:0000313" key="4">
    <source>
        <dbReference type="EMBL" id="CAL1128690.1"/>
    </source>
</evidence>
<evidence type="ECO:0000313" key="3">
    <source>
        <dbReference type="EMBL" id="CAI3975315.1"/>
    </source>
</evidence>
<keyword evidence="6" id="KW-1185">Reference proteome</keyword>
<protein>
    <submittedName>
        <fullName evidence="5">Tyr recombinase domain-containing protein</fullName>
    </submittedName>
</protein>
<comment type="caution">
    <text evidence="3">The sequence shown here is derived from an EMBL/GenBank/DDBJ whole genome shotgun (WGS) entry which is preliminary data.</text>
</comment>
<organism evidence="3">
    <name type="scientific">Cladocopium goreaui</name>
    <dbReference type="NCBI Taxonomy" id="2562237"/>
    <lineage>
        <taxon>Eukaryota</taxon>
        <taxon>Sar</taxon>
        <taxon>Alveolata</taxon>
        <taxon>Dinophyceae</taxon>
        <taxon>Suessiales</taxon>
        <taxon>Symbiodiniaceae</taxon>
        <taxon>Cladocopium</taxon>
    </lineage>
</organism>
<feature type="compositionally biased region" description="Basic and acidic residues" evidence="2">
    <location>
        <begin position="173"/>
        <end position="192"/>
    </location>
</feature>
<proteinExistence type="predicted"/>
<dbReference type="InterPro" id="IPR013762">
    <property type="entry name" value="Integrase-like_cat_sf"/>
</dbReference>
<feature type="compositionally biased region" description="Basic residues" evidence="2">
    <location>
        <begin position="447"/>
        <end position="466"/>
    </location>
</feature>
<dbReference type="GO" id="GO:0015074">
    <property type="term" value="P:DNA integration"/>
    <property type="evidence" value="ECO:0007669"/>
    <property type="project" value="InterPro"/>
</dbReference>
<feature type="compositionally biased region" description="Basic residues" evidence="2">
    <location>
        <begin position="491"/>
        <end position="507"/>
    </location>
</feature>
<dbReference type="GO" id="GO:0006310">
    <property type="term" value="P:DNA recombination"/>
    <property type="evidence" value="ECO:0007669"/>
    <property type="project" value="UniProtKB-KW"/>
</dbReference>
<name>A0A9P1BM32_9DINO</name>
<evidence type="ECO:0000313" key="6">
    <source>
        <dbReference type="Proteomes" id="UP001152797"/>
    </source>
</evidence>
<evidence type="ECO:0000313" key="5">
    <source>
        <dbReference type="EMBL" id="CAL4762627.1"/>
    </source>
</evidence>
<feature type="compositionally biased region" description="Low complexity" evidence="2">
    <location>
        <begin position="508"/>
        <end position="522"/>
    </location>
</feature>
<feature type="region of interest" description="Disordered" evidence="2">
    <location>
        <begin position="86"/>
        <end position="192"/>
    </location>
</feature>
<feature type="compositionally biased region" description="Basic and acidic residues" evidence="2">
    <location>
        <begin position="711"/>
        <end position="742"/>
    </location>
</feature>
<dbReference type="EMBL" id="CAMXCT030000196">
    <property type="protein sequence ID" value="CAL4762627.1"/>
    <property type="molecule type" value="Genomic_DNA"/>
</dbReference>
<keyword evidence="1" id="KW-0233">DNA recombination</keyword>
<dbReference type="GO" id="GO:0003677">
    <property type="term" value="F:DNA binding"/>
    <property type="evidence" value="ECO:0007669"/>
    <property type="project" value="InterPro"/>
</dbReference>
<dbReference type="Gene3D" id="1.10.443.10">
    <property type="entry name" value="Intergrase catalytic core"/>
    <property type="match status" value="1"/>
</dbReference>
<dbReference type="EMBL" id="CAMXCT010000196">
    <property type="protein sequence ID" value="CAI3975315.1"/>
    <property type="molecule type" value="Genomic_DNA"/>
</dbReference>
<sequence>MSSTHPAPGLCQCLLCHSWRRVGGLLARPNTTEGFRAVALRRIRELYSELLDAAEAFDGWSGGALAEAPPLAPGVWVGDQALPKVPPPTVAPGSEAPPAVGVAAEAPADPPVPSTGPAQATSKAGPAQAPAPRNPPEGEIGTPSGSIPLKEEKIEKPQQGELSAEKEEAEAAVIDREVGERDPPGLPLDQEKGGVEGEIAAGEGGRKKGHQGVSLSRGCNHLPGLSSTLNGGSLIVRGEGHPKELKGESVRRTSGLLGQILPARLREKDGSRVDETRPAARGEAGLSAEDKWKAGEEVKAEEFAPGLIGSGDWIQSCQAVYFEQPCEFAGIIEKVVLEGTETELVVRLSGTSSEGLLKYATVLQPPVVRAHLCPPSCDQRRSNQDLLHLKSFRRFDPAGEKTWQENLKGGDENEELRRQQGEWERGRAEKRGAEEVSSDSRGEGEKRKKKDKKVRKEKKKSKKTKVGGKTLAKKEAAALYAGTGLDPDSRVRRRVRRKVRRKLKKTRSSSSSSSRTTSSTSSGEVDEQILEDRSKVQKLAEWGPGVLTAGSLQHMKSFVMQASGSTWEVDQEVLPPIMSQYVRSYVAARASGGLLRGSLQHMKSFVMQASGSTWEVDQEVLPPIMSQYVRSYVAARASGGLLREAVTLAYIGDLLVQSRPAEALDALSQRLKSLEMVTAGQSWSVAQKIEVVPAIEASMASRAELQLAHREAQLDSKERGSGEKKNGIGRSSERRGLQKDTSPEGGEEANELGELVDEQAKTEGNRQHESFHHYEGEAATSPVFTFGTGVNNNPTSQLDAAADSGMGRNLAGKEKECGDGNVRVREILSWLSGKLDLFLDRYLAFNRPLPHSLCGAREGKWYPCSAVLPMGFKNSVSLAQHVHRYIVKQALQYVPFSGEAELRKDKPFSSSNPQFRIYLDNFDELRKVSKPMAEAIEGKVSPLVTGLREEYLRLGVPRHPKKGVASQRRAEAASPKARAAMRKQLGTLRQLTVQPTTRLRYNQAKDDFFEYLKSINRALPSTAKELDIVVSDYLEHLWAIGSGRSAGSNILAALQDSQPYLKGKLAQSWRLMKTWVINEIPNRAPPLTLEMVEAMTGYALFKGLDTFALSLLLGFFGLLRTGEILSITAAQVSIHDPKGPAVLSLGMTKAGKRQGAAESVTLHVEDVCRRLYHWKTHVSSRALLAPSGHKWRKTFNEVLSALSFDKADYRPYSLRRGGATHFFSHLGSFDKLLQLGRWQAAKTARIYVNEGLAVLAEMNTGLNPFAKNLRTQYLRCLTQPLPRLARAQDVQVRGSWKQHHKKQKRKRTGENIWVWPPVSRAWPDQGGP</sequence>
<evidence type="ECO:0000256" key="2">
    <source>
        <dbReference type="SAM" id="MobiDB-lite"/>
    </source>
</evidence>